<dbReference type="InterPro" id="IPR001867">
    <property type="entry name" value="OmpR/PhoB-type_DNA-bd"/>
</dbReference>
<protein>
    <submittedName>
        <fullName evidence="6">DNA-binding response regulator</fullName>
    </submittedName>
</protein>
<dbReference type="Proteomes" id="UP000257240">
    <property type="component" value="Unassembled WGS sequence"/>
</dbReference>
<dbReference type="InterPro" id="IPR016032">
    <property type="entry name" value="Sig_transdc_resp-reg_C-effctor"/>
</dbReference>
<organism evidence="6 7">
    <name type="scientific">Thermodesulfobacterium commune</name>
    <dbReference type="NCBI Taxonomy" id="1741"/>
    <lineage>
        <taxon>Bacteria</taxon>
        <taxon>Pseudomonadati</taxon>
        <taxon>Thermodesulfobacteriota</taxon>
        <taxon>Thermodesulfobacteria</taxon>
        <taxon>Thermodesulfobacteriales</taxon>
        <taxon>Thermodesulfobacteriaceae</taxon>
        <taxon>Thermodesulfobacterium</taxon>
    </lineage>
</organism>
<evidence type="ECO:0000256" key="3">
    <source>
        <dbReference type="PROSITE-ProRule" id="PRU01091"/>
    </source>
</evidence>
<dbReference type="SUPFAM" id="SSF52172">
    <property type="entry name" value="CheY-like"/>
    <property type="match status" value="1"/>
</dbReference>
<dbReference type="InterPro" id="IPR011006">
    <property type="entry name" value="CheY-like_superfamily"/>
</dbReference>
<evidence type="ECO:0000313" key="7">
    <source>
        <dbReference type="Proteomes" id="UP000257240"/>
    </source>
</evidence>
<evidence type="ECO:0000256" key="2">
    <source>
        <dbReference type="PROSITE-ProRule" id="PRU00169"/>
    </source>
</evidence>
<proteinExistence type="predicted"/>
<dbReference type="Gene3D" id="3.40.50.2300">
    <property type="match status" value="1"/>
</dbReference>
<reference evidence="6 7" key="1">
    <citation type="journal article" date="2018" name="Nat. Biotechnol.">
        <title>A standardized bacterial taxonomy based on genome phylogeny substantially revises the tree of life.</title>
        <authorList>
            <person name="Parks D.H."/>
            <person name="Chuvochina M."/>
            <person name="Waite D.W."/>
            <person name="Rinke C."/>
            <person name="Skarshewski A."/>
            <person name="Chaumeil P.A."/>
            <person name="Hugenholtz P."/>
        </authorList>
    </citation>
    <scope>NUCLEOTIDE SEQUENCE [LARGE SCALE GENOMIC DNA]</scope>
    <source>
        <strain evidence="6">UBA12529</strain>
    </source>
</reference>
<keyword evidence="1 3" id="KW-0238">DNA-binding</keyword>
<dbReference type="PROSITE" id="PS51755">
    <property type="entry name" value="OMPR_PHOB"/>
    <property type="match status" value="1"/>
</dbReference>
<dbReference type="PROSITE" id="PS50110">
    <property type="entry name" value="RESPONSE_REGULATORY"/>
    <property type="match status" value="1"/>
</dbReference>
<dbReference type="AlphaFoldDB" id="A0A3B8N3K2"/>
<dbReference type="GO" id="GO:0032993">
    <property type="term" value="C:protein-DNA complex"/>
    <property type="evidence" value="ECO:0007669"/>
    <property type="project" value="TreeGrafter"/>
</dbReference>
<keyword evidence="2" id="KW-0597">Phosphoprotein</keyword>
<dbReference type="Gene3D" id="1.10.10.10">
    <property type="entry name" value="Winged helix-like DNA-binding domain superfamily/Winged helix DNA-binding domain"/>
    <property type="match status" value="1"/>
</dbReference>
<dbReference type="GO" id="GO:0005829">
    <property type="term" value="C:cytosol"/>
    <property type="evidence" value="ECO:0007669"/>
    <property type="project" value="TreeGrafter"/>
</dbReference>
<feature type="modified residue" description="4-aspartylphosphate" evidence="2">
    <location>
        <position position="57"/>
    </location>
</feature>
<dbReference type="PANTHER" id="PTHR48111:SF6">
    <property type="entry name" value="TRANSCRIPTIONAL REGULATORY PROTEIN CREB"/>
    <property type="match status" value="1"/>
</dbReference>
<gene>
    <name evidence="6" type="ORF">DCE01_02955</name>
</gene>
<dbReference type="CDD" id="cd00383">
    <property type="entry name" value="trans_reg_C"/>
    <property type="match status" value="1"/>
</dbReference>
<evidence type="ECO:0000259" key="4">
    <source>
        <dbReference type="PROSITE" id="PS50110"/>
    </source>
</evidence>
<dbReference type="EMBL" id="DLVE01000036">
    <property type="protein sequence ID" value="HAA83733.1"/>
    <property type="molecule type" value="Genomic_DNA"/>
</dbReference>
<evidence type="ECO:0000313" key="6">
    <source>
        <dbReference type="EMBL" id="HAA83733.1"/>
    </source>
</evidence>
<dbReference type="InterPro" id="IPR039420">
    <property type="entry name" value="WalR-like"/>
</dbReference>
<dbReference type="InterPro" id="IPR036388">
    <property type="entry name" value="WH-like_DNA-bd_sf"/>
</dbReference>
<dbReference type="Pfam" id="PF00072">
    <property type="entry name" value="Response_reg"/>
    <property type="match status" value="1"/>
</dbReference>
<dbReference type="Pfam" id="PF00486">
    <property type="entry name" value="Trans_reg_C"/>
    <property type="match status" value="1"/>
</dbReference>
<feature type="DNA-binding region" description="OmpR/PhoB-type" evidence="3">
    <location>
        <begin position="131"/>
        <end position="227"/>
    </location>
</feature>
<dbReference type="SUPFAM" id="SSF46894">
    <property type="entry name" value="C-terminal effector domain of the bipartite response regulators"/>
    <property type="match status" value="1"/>
</dbReference>
<name>A0A3B8N3K2_9BACT</name>
<dbReference type="GO" id="GO:0006355">
    <property type="term" value="P:regulation of DNA-templated transcription"/>
    <property type="evidence" value="ECO:0007669"/>
    <property type="project" value="InterPro"/>
</dbReference>
<dbReference type="SMART" id="SM00862">
    <property type="entry name" value="Trans_reg_C"/>
    <property type="match status" value="1"/>
</dbReference>
<dbReference type="SMART" id="SM00448">
    <property type="entry name" value="REC"/>
    <property type="match status" value="1"/>
</dbReference>
<feature type="domain" description="OmpR/PhoB-type" evidence="5">
    <location>
        <begin position="131"/>
        <end position="227"/>
    </location>
</feature>
<dbReference type="GO" id="GO:0000976">
    <property type="term" value="F:transcription cis-regulatory region binding"/>
    <property type="evidence" value="ECO:0007669"/>
    <property type="project" value="TreeGrafter"/>
</dbReference>
<dbReference type="Gene3D" id="6.10.250.690">
    <property type="match status" value="1"/>
</dbReference>
<dbReference type="InterPro" id="IPR001789">
    <property type="entry name" value="Sig_transdc_resp-reg_receiver"/>
</dbReference>
<sequence>MVYNNMKKILIVEDDKDIANLISEALTSQGFKTYLVNSLAQAYSFLIQSSVDLVVLDLILPDGDGIELLKYLRFSSKYSNIPVVIVSARGAELDRVLGLELGADDYVVKPFSLRELVIRIKKILKTKDSPISQVRVGPLLLDKERKTIFLEDNPLNLTPTEYKILEVFIENPEKVFSREELSNHIWALEREYYSRVLDAYICRLRDKLGEYGQLIETVRGFGYRLKKPA</sequence>
<feature type="domain" description="Response regulatory" evidence="4">
    <location>
        <begin position="8"/>
        <end position="124"/>
    </location>
</feature>
<dbReference type="CDD" id="cd17574">
    <property type="entry name" value="REC_OmpR"/>
    <property type="match status" value="1"/>
</dbReference>
<dbReference type="PANTHER" id="PTHR48111">
    <property type="entry name" value="REGULATOR OF RPOS"/>
    <property type="match status" value="1"/>
</dbReference>
<evidence type="ECO:0000259" key="5">
    <source>
        <dbReference type="PROSITE" id="PS51755"/>
    </source>
</evidence>
<accession>A0A3B8N3K2</accession>
<dbReference type="GO" id="GO:0000156">
    <property type="term" value="F:phosphorelay response regulator activity"/>
    <property type="evidence" value="ECO:0007669"/>
    <property type="project" value="TreeGrafter"/>
</dbReference>
<comment type="caution">
    <text evidence="6">The sequence shown here is derived from an EMBL/GenBank/DDBJ whole genome shotgun (WGS) entry which is preliminary data.</text>
</comment>
<evidence type="ECO:0000256" key="1">
    <source>
        <dbReference type="ARBA" id="ARBA00023125"/>
    </source>
</evidence>